<feature type="region of interest" description="Disordered" evidence="1">
    <location>
        <begin position="715"/>
        <end position="770"/>
    </location>
</feature>
<feature type="region of interest" description="Disordered" evidence="1">
    <location>
        <begin position="560"/>
        <end position="591"/>
    </location>
</feature>
<evidence type="ECO:0000256" key="1">
    <source>
        <dbReference type="SAM" id="MobiDB-lite"/>
    </source>
</evidence>
<gene>
    <name evidence="2" type="ORF">OKA104_LOCUS38060</name>
</gene>
<dbReference type="Proteomes" id="UP000663881">
    <property type="component" value="Unassembled WGS sequence"/>
</dbReference>
<feature type="non-terminal residue" evidence="2">
    <location>
        <position position="1"/>
    </location>
</feature>
<feature type="compositionally biased region" description="Acidic residues" evidence="1">
    <location>
        <begin position="314"/>
        <end position="324"/>
    </location>
</feature>
<feature type="compositionally biased region" description="Low complexity" evidence="1">
    <location>
        <begin position="574"/>
        <end position="591"/>
    </location>
</feature>
<evidence type="ECO:0000313" key="3">
    <source>
        <dbReference type="Proteomes" id="UP000663881"/>
    </source>
</evidence>
<dbReference type="AlphaFoldDB" id="A0A819YC18"/>
<dbReference type="PANTHER" id="PTHR48125:SF10">
    <property type="entry name" value="OS12G0136300 PROTEIN"/>
    <property type="match status" value="1"/>
</dbReference>
<protein>
    <submittedName>
        <fullName evidence="2">Uncharacterized protein</fullName>
    </submittedName>
</protein>
<feature type="region of interest" description="Disordered" evidence="1">
    <location>
        <begin position="311"/>
        <end position="445"/>
    </location>
</feature>
<proteinExistence type="predicted"/>
<dbReference type="PANTHER" id="PTHR48125">
    <property type="entry name" value="LP07818P1"/>
    <property type="match status" value="1"/>
</dbReference>
<evidence type="ECO:0000313" key="2">
    <source>
        <dbReference type="EMBL" id="CAF4147296.1"/>
    </source>
</evidence>
<feature type="non-terminal residue" evidence="2">
    <location>
        <position position="927"/>
    </location>
</feature>
<feature type="region of interest" description="Disordered" evidence="1">
    <location>
        <begin position="861"/>
        <end position="927"/>
    </location>
</feature>
<sequence length="927" mass="92877">HYTCAVPKADHDNVKVAMKQCCTDAQIKNKIETASLLQPGDADDASSESAEEPQSKPAPAKAAAPAPAKAAAPAPAKAAEPAKAPEPVKSAAPAPAPAKPVEAAKPAPAPAKPVEAPKPAEAAKPAPTPAKPVEASKPVEAAKPAPAPAKPVEAPKPAAPAKPTEAAKSPVVAHTTQGKPRVTKPPAQSRNVQMKPCDDSSIASVDDNTIQGTIIVDDCPCEARYTSNASRIAAVEAEVTTQLNAYMKQTHGNNVNYKCSMQYVNGNGSNTQFHYTCAVPKADHDNVKVAMKQCCTDAQIKNKIETASLLQPGDADDASSESAEEPQSKPAPQKDAPKPAAAPAAPKAAEPAKAAAPAAPKAGEPAKAPEPVKAAAPVAPKAGEPAKAPEPVKAAAPVAPKAAEPAKAPEPVKAAAPVAPKAAEPAKAPEPVKATAPAAPKAAEPAKTAAPAVEHTCSSTDASTVKGTIVLKGCDHDAVTAQTGTIAKTLTDHVTAASPDNHACTAKVDSTTKLPNGDTQVAYTCSGVKDHDSCKGSLDTACGSPAMKDTVDKCSHANAETTKAVSKDAKTTEAAKAPAPAKTTEGAKAPAPAKTTEGAKAVAPAVQHTCSSADASTVKGTIVLKGCDHDAVSGQIPTIAKTLTDHVTAASPDNHACSAKVDTVKPLANGDLEVAYTCSGVKDHDSCKGSLDTACGSPAMKDTVDKCSHANAQTTKAASKDAKTTEAAKAPAPAKTTEAAKAPAPAKTTEGAKAPAPGKPAPVIDHQCESKGDDKVTGTIVINDCNHESLAPHTDTIVKTLTDHVTAASPDNHACSAKVDTVKPLANGALEIAYTCSGVKDHDSCQDSLRKACGSDAMKDTATKCTPSNDQGPKPASSAAPAKPVAPAAPAKPAAPAAPAKPAAPAAPAKPVTKAAAGKPAPAIQHT</sequence>
<comment type="caution">
    <text evidence="2">The sequence shown here is derived from an EMBL/GenBank/DDBJ whole genome shotgun (WGS) entry which is preliminary data.</text>
</comment>
<feature type="compositionally biased region" description="Low complexity" evidence="1">
    <location>
        <begin position="872"/>
        <end position="927"/>
    </location>
</feature>
<feature type="compositionally biased region" description="Low complexity" evidence="1">
    <location>
        <begin position="338"/>
        <end position="445"/>
    </location>
</feature>
<feature type="compositionally biased region" description="Acidic residues" evidence="1">
    <location>
        <begin position="41"/>
        <end position="51"/>
    </location>
</feature>
<organism evidence="2 3">
    <name type="scientific">Adineta steineri</name>
    <dbReference type="NCBI Taxonomy" id="433720"/>
    <lineage>
        <taxon>Eukaryota</taxon>
        <taxon>Metazoa</taxon>
        <taxon>Spiralia</taxon>
        <taxon>Gnathifera</taxon>
        <taxon>Rotifera</taxon>
        <taxon>Eurotatoria</taxon>
        <taxon>Bdelloidea</taxon>
        <taxon>Adinetida</taxon>
        <taxon>Adinetidae</taxon>
        <taxon>Adineta</taxon>
    </lineage>
</organism>
<feature type="compositionally biased region" description="Low complexity" evidence="1">
    <location>
        <begin position="55"/>
        <end position="170"/>
    </location>
</feature>
<feature type="region of interest" description="Disordered" evidence="1">
    <location>
        <begin position="34"/>
        <end position="200"/>
    </location>
</feature>
<name>A0A819YC18_9BILA</name>
<accession>A0A819YC18</accession>
<dbReference type="EMBL" id="CAJOAY010006662">
    <property type="protein sequence ID" value="CAF4147296.1"/>
    <property type="molecule type" value="Genomic_DNA"/>
</dbReference>
<reference evidence="2" key="1">
    <citation type="submission" date="2021-02" db="EMBL/GenBank/DDBJ databases">
        <authorList>
            <person name="Nowell W R."/>
        </authorList>
    </citation>
    <scope>NUCLEOTIDE SEQUENCE</scope>
</reference>
<feature type="compositionally biased region" description="Low complexity" evidence="1">
    <location>
        <begin position="727"/>
        <end position="756"/>
    </location>
</feature>